<dbReference type="InterPro" id="IPR014977">
    <property type="entry name" value="WRC_dom"/>
</dbReference>
<dbReference type="Gramene" id="Manes.17G033900.1.v8.1">
    <property type="protein sequence ID" value="Manes.17G033900.1.v8.1.CDS"/>
    <property type="gene ID" value="Manes.17G033900.v8.1"/>
</dbReference>
<dbReference type="Pfam" id="PF02373">
    <property type="entry name" value="JmjC"/>
    <property type="match status" value="1"/>
</dbReference>
<evidence type="ECO:0000256" key="1">
    <source>
        <dbReference type="ARBA" id="ARBA00004123"/>
    </source>
</evidence>
<comment type="caution">
    <text evidence="10">The sequence shown here is derived from an EMBL/GenBank/DDBJ whole genome shotgun (WGS) entry which is preliminary data.</text>
</comment>
<dbReference type="GO" id="GO:0000118">
    <property type="term" value="C:histone deacetylase complex"/>
    <property type="evidence" value="ECO:0000318"/>
    <property type="project" value="GO_Central"/>
</dbReference>
<feature type="domain" description="JmjC" evidence="8">
    <location>
        <begin position="692"/>
        <end position="997"/>
    </location>
</feature>
<dbReference type="InterPro" id="IPR001841">
    <property type="entry name" value="Znf_RING"/>
</dbReference>
<dbReference type="PANTHER" id="PTHR12549">
    <property type="entry name" value="JMJC DOMAIN-CONTAINING HISTONE DEMETHYLATION PROTEIN"/>
    <property type="match status" value="1"/>
</dbReference>
<dbReference type="GO" id="GO:0006357">
    <property type="term" value="P:regulation of transcription by RNA polymerase II"/>
    <property type="evidence" value="ECO:0000318"/>
    <property type="project" value="GO_Central"/>
</dbReference>
<dbReference type="PROSITE" id="PS50089">
    <property type="entry name" value="ZF_RING_2"/>
    <property type="match status" value="1"/>
</dbReference>
<evidence type="ECO:0000256" key="5">
    <source>
        <dbReference type="PROSITE-ProRule" id="PRU00175"/>
    </source>
</evidence>
<dbReference type="InterPro" id="IPR003347">
    <property type="entry name" value="JmjC_dom"/>
</dbReference>
<feature type="domain" description="WRC" evidence="9">
    <location>
        <begin position="7"/>
        <end position="53"/>
    </location>
</feature>
<dbReference type="STRING" id="3983.A0A2C9U5K8"/>
<keyword evidence="3" id="KW-0479">Metal-binding</keyword>
<dbReference type="GO" id="GO:0008270">
    <property type="term" value="F:zinc ion binding"/>
    <property type="evidence" value="ECO:0007669"/>
    <property type="project" value="UniProtKB-KW"/>
</dbReference>
<evidence type="ECO:0000256" key="2">
    <source>
        <dbReference type="ARBA" id="ARBA00006801"/>
    </source>
</evidence>
<keyword evidence="5" id="KW-0863">Zinc-finger</keyword>
<evidence type="ECO:0000256" key="6">
    <source>
        <dbReference type="PROSITE-ProRule" id="PRU01002"/>
    </source>
</evidence>
<gene>
    <name evidence="10" type="ORF">MANES_17G033900v8</name>
</gene>
<dbReference type="GO" id="GO:0031490">
    <property type="term" value="F:chromatin DNA binding"/>
    <property type="evidence" value="ECO:0000318"/>
    <property type="project" value="GO_Central"/>
</dbReference>
<organism evidence="10 11">
    <name type="scientific">Manihot esculenta</name>
    <name type="common">Cassava</name>
    <name type="synonym">Jatropha manihot</name>
    <dbReference type="NCBI Taxonomy" id="3983"/>
    <lineage>
        <taxon>Eukaryota</taxon>
        <taxon>Viridiplantae</taxon>
        <taxon>Streptophyta</taxon>
        <taxon>Embryophyta</taxon>
        <taxon>Tracheophyta</taxon>
        <taxon>Spermatophyta</taxon>
        <taxon>Magnoliopsida</taxon>
        <taxon>eudicotyledons</taxon>
        <taxon>Gunneridae</taxon>
        <taxon>Pentapetalae</taxon>
        <taxon>rosids</taxon>
        <taxon>fabids</taxon>
        <taxon>Malpighiales</taxon>
        <taxon>Euphorbiaceae</taxon>
        <taxon>Crotonoideae</taxon>
        <taxon>Manihoteae</taxon>
        <taxon>Manihot</taxon>
    </lineage>
</organism>
<dbReference type="PROSITE" id="PS51667">
    <property type="entry name" value="WRC"/>
    <property type="match status" value="1"/>
</dbReference>
<dbReference type="Gene3D" id="2.60.120.650">
    <property type="entry name" value="Cupin"/>
    <property type="match status" value="1"/>
</dbReference>
<comment type="similarity">
    <text evidence="2">Belongs to the JARID1 histone demethylase family.</text>
</comment>
<evidence type="ECO:0000259" key="7">
    <source>
        <dbReference type="PROSITE" id="PS50089"/>
    </source>
</evidence>
<dbReference type="PROSITE" id="PS51184">
    <property type="entry name" value="JMJC"/>
    <property type="match status" value="1"/>
</dbReference>
<dbReference type="EMBL" id="CM004403">
    <property type="protein sequence ID" value="OAY24669.1"/>
    <property type="molecule type" value="Genomic_DNA"/>
</dbReference>
<dbReference type="InterPro" id="IPR045109">
    <property type="entry name" value="LSDs-like"/>
</dbReference>
<dbReference type="SUPFAM" id="SSF51197">
    <property type="entry name" value="Clavaminate synthase-like"/>
    <property type="match status" value="1"/>
</dbReference>
<dbReference type="OMA" id="RQYFMGS"/>
<evidence type="ECO:0000313" key="11">
    <source>
        <dbReference type="Proteomes" id="UP000091857"/>
    </source>
</evidence>
<dbReference type="PANTHER" id="PTHR12549:SF42">
    <property type="entry name" value="LYSINE-SPECIFIC DEMETHYLASE JMJ28"/>
    <property type="match status" value="1"/>
</dbReference>
<comment type="caution">
    <text evidence="6">Lacks conserved residue(s) required for the propagation of feature annotation.</text>
</comment>
<comment type="subcellular location">
    <subcellularLocation>
        <location evidence="1">Nucleus</location>
    </subcellularLocation>
</comment>
<evidence type="ECO:0000256" key="4">
    <source>
        <dbReference type="ARBA" id="ARBA00023242"/>
    </source>
</evidence>
<feature type="domain" description="RING-type" evidence="7">
    <location>
        <begin position="256"/>
        <end position="301"/>
    </location>
</feature>
<keyword evidence="4" id="KW-0539">Nucleus</keyword>
<evidence type="ECO:0000259" key="9">
    <source>
        <dbReference type="PROSITE" id="PS51667"/>
    </source>
</evidence>
<dbReference type="SMART" id="SM00558">
    <property type="entry name" value="JmjC"/>
    <property type="match status" value="1"/>
</dbReference>
<evidence type="ECO:0000259" key="8">
    <source>
        <dbReference type="PROSITE" id="PS51184"/>
    </source>
</evidence>
<dbReference type="Pfam" id="PF08879">
    <property type="entry name" value="WRC"/>
    <property type="match status" value="1"/>
</dbReference>
<keyword evidence="5" id="KW-0862">Zinc</keyword>
<dbReference type="AlphaFoldDB" id="A0A2C9U5K8"/>
<sequence>MEENEPLPEHLRCNRKDGRQWRCNRRVMDDKKLCEIHYLQGRHRQHKRKVPESLKLQRKYRKKSTANADSLPDNVEIRARKEEKLSRMVKLGKPIKRKKSIGESEALDQVVKKKKKRLKRGDLLLELARIVLRREVENRKKKKKKKKKKIKKVVVDEIGSDNDNDIDSSNSEGELTRDLPNGLMAISPAKHFGNVDAAGASSSMPCDIKIGAADFSAVSRRCFRSKNIEPMPIGTLQVVPFKKDMLRLRRGKRKKCHLCRRSGLKTLIRCSNCRKQFYCMDCIKDQYSDRQEEVKVACPVCLGTCGCKACSAIQCRDIECKDFSEDKSKVNKVLHFHYLICMLLPVLKQLNQDQSIELEIEAKIKGQKPPDVQIQQASVCCNKKCCCNNCKSAIVDFHRSCPSCSYNLCLSCCQDFFQGSLLGSVATHLCKCPDRRNTCVSGKQLSGTKSACISKWNCGNKILDSSMLLPSWKVPDGNSIPCPPTEVGGCGDSILELSCVFPSSWTKELEMSAEEIVGCYELPEAVDIFSRCSLCLGMDCEVNGIMQLQEAAKRENSNDNFLYYPTVMDVHSDNLEHFQKHWSKGQPVIVRNVLSSTSDLSWDPIVMFCTYLKNNSAKSENEQAADCLDWFEVEIGIKQLFMGSFKGPAHANLWREKLKLKGWLSSHLFQEHFPAHYAEILHALPLPEYMDPVSGILNIAAALPEEIMKPDLGPCVYISYCSGENLVQADSVTKLRYDSYDMVNILAHATDVPVSTEQLNYIRKLMTRHEEQNEVSGAATNDGQNVEEVGLHDMITEEMCLHKKVARVSWFSAASRKEQTSLKNTDILLDEEHDSDSDTDTDTEVSKFFFGPVKNFRTAENLKFCGKNIDGSDHSGKQKSESCGAQWDVFRRHDVPKLVEYLRMHSHEFTQTYGLQKLVAHPILDQNFFLDTTHKMRLKEEFEIEPWTFEQHVGEAVIIPAGCPYQIRNLKSCVSVVLDFVSPENVTECNRLIDEVRLLPENHKAKLDSLEVKKMTLHSINRAIKEIRELTCAETSSDLSDRQ</sequence>
<protein>
    <recommendedName>
        <fullName evidence="12">JmjC domain-containing protein</fullName>
    </recommendedName>
</protein>
<dbReference type="GO" id="GO:0032454">
    <property type="term" value="F:histone H3K9 demethylase activity"/>
    <property type="evidence" value="ECO:0000318"/>
    <property type="project" value="GO_Central"/>
</dbReference>
<dbReference type="GO" id="GO:0003712">
    <property type="term" value="F:transcription coregulator activity"/>
    <property type="evidence" value="ECO:0000318"/>
    <property type="project" value="GO_Central"/>
</dbReference>
<accession>A0A2C9U5K8</accession>
<reference evidence="11" key="1">
    <citation type="journal article" date="2016" name="Nat. Biotechnol.">
        <title>Sequencing wild and cultivated cassava and related species reveals extensive interspecific hybridization and genetic diversity.</title>
        <authorList>
            <person name="Bredeson J.V."/>
            <person name="Lyons J.B."/>
            <person name="Prochnik S.E."/>
            <person name="Wu G.A."/>
            <person name="Ha C.M."/>
            <person name="Edsinger-Gonzales E."/>
            <person name="Grimwood J."/>
            <person name="Schmutz J."/>
            <person name="Rabbi I.Y."/>
            <person name="Egesi C."/>
            <person name="Nauluvula P."/>
            <person name="Lebot V."/>
            <person name="Ndunguru J."/>
            <person name="Mkamilo G."/>
            <person name="Bart R.S."/>
            <person name="Setter T.L."/>
            <person name="Gleadow R.M."/>
            <person name="Kulakow P."/>
            <person name="Ferguson M.E."/>
            <person name="Rounsley S."/>
            <person name="Rokhsar D.S."/>
        </authorList>
    </citation>
    <scope>NUCLEOTIDE SEQUENCE [LARGE SCALE GENOMIC DNA]</scope>
    <source>
        <strain evidence="11">cv. AM560-2</strain>
    </source>
</reference>
<evidence type="ECO:0000256" key="3">
    <source>
        <dbReference type="ARBA" id="ARBA00022723"/>
    </source>
</evidence>
<dbReference type="Proteomes" id="UP000091857">
    <property type="component" value="Chromosome 17"/>
</dbReference>
<keyword evidence="11" id="KW-1185">Reference proteome</keyword>
<dbReference type="GO" id="GO:0000785">
    <property type="term" value="C:chromatin"/>
    <property type="evidence" value="ECO:0000318"/>
    <property type="project" value="GO_Central"/>
</dbReference>
<proteinExistence type="inferred from homology"/>
<evidence type="ECO:0000313" key="10">
    <source>
        <dbReference type="EMBL" id="OAY24669.1"/>
    </source>
</evidence>
<dbReference type="OrthoDB" id="1667110at2759"/>
<evidence type="ECO:0008006" key="12">
    <source>
        <dbReference type="Google" id="ProtNLM"/>
    </source>
</evidence>
<name>A0A2C9U5K8_MANES</name>